<dbReference type="SUPFAM" id="SSF82784">
    <property type="entry name" value="OsmC-like"/>
    <property type="match status" value="1"/>
</dbReference>
<dbReference type="PANTHER" id="PTHR34352:SF1">
    <property type="entry name" value="PROTEIN YHFA"/>
    <property type="match status" value="1"/>
</dbReference>
<gene>
    <name evidence="1" type="ORF">A4R26_08165</name>
</gene>
<dbReference type="InterPro" id="IPR003718">
    <property type="entry name" value="OsmC/Ohr_fam"/>
</dbReference>
<dbReference type="PANTHER" id="PTHR34352">
    <property type="entry name" value="PROTEIN YHFA"/>
    <property type="match status" value="1"/>
</dbReference>
<dbReference type="Proteomes" id="UP000192276">
    <property type="component" value="Unassembled WGS sequence"/>
</dbReference>
<accession>A0A1V9EKV8</accession>
<evidence type="ECO:0000313" key="1">
    <source>
        <dbReference type="EMBL" id="OQP46682.1"/>
    </source>
</evidence>
<name>A0A1V9EKV8_9BACT</name>
<protein>
    <submittedName>
        <fullName evidence="1">Osmotically inducible protein OsmC</fullName>
    </submittedName>
</protein>
<reference evidence="2" key="1">
    <citation type="submission" date="2016-04" db="EMBL/GenBank/DDBJ databases">
        <authorList>
            <person name="Chen L."/>
            <person name="Zhuang W."/>
            <person name="Wang G."/>
        </authorList>
    </citation>
    <scope>NUCLEOTIDE SEQUENCE [LARGE SCALE GENOMIC DNA]</scope>
    <source>
        <strain evidence="2">208</strain>
    </source>
</reference>
<dbReference type="InterPro" id="IPR015946">
    <property type="entry name" value="KH_dom-like_a/b"/>
</dbReference>
<dbReference type="RefSeq" id="WP_081170796.1">
    <property type="nucleotide sequence ID" value="NZ_LWBP01000243.1"/>
</dbReference>
<evidence type="ECO:0000313" key="2">
    <source>
        <dbReference type="Proteomes" id="UP000192276"/>
    </source>
</evidence>
<comment type="caution">
    <text evidence="1">The sequence shown here is derived from an EMBL/GenBank/DDBJ whole genome shotgun (WGS) entry which is preliminary data.</text>
</comment>
<dbReference type="EMBL" id="LWBP01000243">
    <property type="protein sequence ID" value="OQP46682.1"/>
    <property type="molecule type" value="Genomic_DNA"/>
</dbReference>
<dbReference type="OrthoDB" id="9804010at2"/>
<dbReference type="Gene3D" id="3.30.300.20">
    <property type="match status" value="1"/>
</dbReference>
<keyword evidence="2" id="KW-1185">Reference proteome</keyword>
<dbReference type="Pfam" id="PF02566">
    <property type="entry name" value="OsmC"/>
    <property type="match status" value="1"/>
</dbReference>
<dbReference type="STRING" id="550983.A4R26_08165"/>
<dbReference type="InterPro" id="IPR036102">
    <property type="entry name" value="OsmC/Ohrsf"/>
</dbReference>
<dbReference type="AlphaFoldDB" id="A0A1V9EKV8"/>
<organism evidence="1 2">
    <name type="scientific">Niastella populi</name>
    <dbReference type="NCBI Taxonomy" id="550983"/>
    <lineage>
        <taxon>Bacteria</taxon>
        <taxon>Pseudomonadati</taxon>
        <taxon>Bacteroidota</taxon>
        <taxon>Chitinophagia</taxon>
        <taxon>Chitinophagales</taxon>
        <taxon>Chitinophagaceae</taxon>
        <taxon>Niastella</taxon>
    </lineage>
</organism>
<sequence>MIKIELERVEGDFGFEAKDANGHTVRLDTSPEGGGTNFGVRPMQMLLMGLGGCSGIDIVNILKKQRQTIDGFNMKIEGEREAGKEPSIWKNVTIVFELTGNIDPDKARRACELSMDKYCSVAETLRRAGGELKWEVRVNQLAIDNKQ</sequence>
<proteinExistence type="predicted"/>